<dbReference type="InterPro" id="IPR027417">
    <property type="entry name" value="P-loop_NTPase"/>
</dbReference>
<evidence type="ECO:0000256" key="2">
    <source>
        <dbReference type="ARBA" id="ARBA00022448"/>
    </source>
</evidence>
<dbReference type="GO" id="GO:0016887">
    <property type="term" value="F:ATP hydrolysis activity"/>
    <property type="evidence" value="ECO:0007669"/>
    <property type="project" value="InterPro"/>
</dbReference>
<evidence type="ECO:0000256" key="4">
    <source>
        <dbReference type="ARBA" id="ARBA00022505"/>
    </source>
</evidence>
<keyword evidence="8" id="KW-1278">Translocase</keyword>
<dbReference type="EMBL" id="LDPZ01000013">
    <property type="protein sequence ID" value="KTQ96733.1"/>
    <property type="molecule type" value="Genomic_DNA"/>
</dbReference>
<dbReference type="GO" id="GO:0016020">
    <property type="term" value="C:membrane"/>
    <property type="evidence" value="ECO:0007669"/>
    <property type="project" value="InterPro"/>
</dbReference>
<dbReference type="NCBIfam" id="TIGR02142">
    <property type="entry name" value="modC_ABC"/>
    <property type="match status" value="1"/>
</dbReference>
<dbReference type="STRING" id="401562.NS365_03745"/>
<dbReference type="GO" id="GO:0140359">
    <property type="term" value="F:ABC-type transporter activity"/>
    <property type="evidence" value="ECO:0007669"/>
    <property type="project" value="InterPro"/>
</dbReference>
<dbReference type="Gene3D" id="2.40.50.100">
    <property type="match status" value="1"/>
</dbReference>
<dbReference type="SUPFAM" id="SSF52540">
    <property type="entry name" value="P-loop containing nucleoside triphosphate hydrolases"/>
    <property type="match status" value="1"/>
</dbReference>
<keyword evidence="6" id="KW-0547">Nucleotide-binding</keyword>
<keyword evidence="7 13" id="KW-0067">ATP-binding</keyword>
<comment type="caution">
    <text evidence="13">The sequence shown here is derived from an EMBL/GenBank/DDBJ whole genome shotgun (WGS) entry which is preliminary data.</text>
</comment>
<dbReference type="OrthoDB" id="9802264at2"/>
<dbReference type="InterPro" id="IPR008995">
    <property type="entry name" value="Mo/tungstate-bd_C_term_dom"/>
</dbReference>
<evidence type="ECO:0000313" key="14">
    <source>
        <dbReference type="Proteomes" id="UP000078272"/>
    </source>
</evidence>
<reference evidence="13 14" key="1">
    <citation type="journal article" date="2016" name="Front. Microbiol.">
        <title>Genomic Resource of Rice Seed Associated Bacteria.</title>
        <authorList>
            <person name="Midha S."/>
            <person name="Bansal K."/>
            <person name="Sharma S."/>
            <person name="Kumar N."/>
            <person name="Patil P.P."/>
            <person name="Chaudhry V."/>
            <person name="Patil P.B."/>
        </authorList>
    </citation>
    <scope>NUCLEOTIDE SEQUENCE [LARGE SCALE GENOMIC DNA]</scope>
    <source>
        <strain evidence="13 14">NS226</strain>
    </source>
</reference>
<dbReference type="GO" id="GO:0005524">
    <property type="term" value="F:ATP binding"/>
    <property type="evidence" value="ECO:0007669"/>
    <property type="project" value="UniProtKB-KW"/>
</dbReference>
<feature type="domain" description="Mop" evidence="12">
    <location>
        <begin position="293"/>
        <end position="359"/>
    </location>
</feature>
<sequence>MSLDVSVRQRLGAFQLDIAFRAEGGLTALFGRSGSGKTSLVNLVSGLTRPDEGRIAMGDRVLADTKTGLFVPAHRRRIGYVFQDARLFPHLTVRQNLLFGRWFAPRAERRADFDGVVDLLGLSSLLARRPQRLSGGEKQRVAIGRALLANPRLLLMDEPLAALDEARKAEIIPYIERLRDEAGIPILYVSHSVSEVRRLASHLVVLANGRVVANGPAAGVMDRLDLFPLAADQEPGRELDAQVVSHDPSYGLTTVALAGARFHLPTVAARIGSPLRLRIRARDVMIATRAPEGISALNVARGRIVSVWPDGPSGMDLVLDCAGDEILARITRRSFDELGLHPGTMVYAVVKAVAFRPAGERRPED</sequence>
<evidence type="ECO:0000256" key="6">
    <source>
        <dbReference type="ARBA" id="ARBA00022741"/>
    </source>
</evidence>
<evidence type="ECO:0000256" key="1">
    <source>
        <dbReference type="ARBA" id="ARBA00005417"/>
    </source>
</evidence>
<dbReference type="AlphaFoldDB" id="A0A175R9V6"/>
<evidence type="ECO:0000256" key="5">
    <source>
        <dbReference type="ARBA" id="ARBA00022519"/>
    </source>
</evidence>
<dbReference type="PATRIC" id="fig|401562.3.peg.547"/>
<evidence type="ECO:0000313" key="13">
    <source>
        <dbReference type="EMBL" id="KTQ96733.1"/>
    </source>
</evidence>
<keyword evidence="2" id="KW-0813">Transport</keyword>
<keyword evidence="3" id="KW-1003">Cell membrane</keyword>
<dbReference type="GO" id="GO:0015098">
    <property type="term" value="F:molybdate ion transmembrane transporter activity"/>
    <property type="evidence" value="ECO:0007669"/>
    <property type="project" value="InterPro"/>
</dbReference>
<dbReference type="InterPro" id="IPR003593">
    <property type="entry name" value="AAA+_ATPase"/>
</dbReference>
<dbReference type="PANTHER" id="PTHR43514">
    <property type="entry name" value="ABC TRANSPORTER I FAMILY MEMBER 10"/>
    <property type="match status" value="1"/>
</dbReference>
<proteinExistence type="inferred from homology"/>
<protein>
    <submittedName>
        <fullName evidence="13">Molybdenum ABC transporter ATP-binding protein</fullName>
    </submittedName>
</protein>
<dbReference type="InterPro" id="IPR011868">
    <property type="entry name" value="ModC_ABC_ATP-bd"/>
</dbReference>
<dbReference type="Gene3D" id="3.40.50.300">
    <property type="entry name" value="P-loop containing nucleotide triphosphate hydrolases"/>
    <property type="match status" value="1"/>
</dbReference>
<dbReference type="PROSITE" id="PS51866">
    <property type="entry name" value="MOP"/>
    <property type="match status" value="1"/>
</dbReference>
<evidence type="ECO:0000256" key="10">
    <source>
        <dbReference type="PROSITE-ProRule" id="PRU01213"/>
    </source>
</evidence>
<dbReference type="InterPro" id="IPR050334">
    <property type="entry name" value="Molybdenum_import_ModC"/>
</dbReference>
<keyword evidence="5" id="KW-0997">Cell inner membrane</keyword>
<evidence type="ECO:0000256" key="7">
    <source>
        <dbReference type="ARBA" id="ARBA00022840"/>
    </source>
</evidence>
<dbReference type="InterPro" id="IPR017871">
    <property type="entry name" value="ABC_transporter-like_CS"/>
</dbReference>
<dbReference type="PROSITE" id="PS50893">
    <property type="entry name" value="ABC_TRANSPORTER_2"/>
    <property type="match status" value="1"/>
</dbReference>
<keyword evidence="9" id="KW-0472">Membrane</keyword>
<organism evidence="13 14">
    <name type="scientific">Aureimonas ureilytica</name>
    <dbReference type="NCBI Taxonomy" id="401562"/>
    <lineage>
        <taxon>Bacteria</taxon>
        <taxon>Pseudomonadati</taxon>
        <taxon>Pseudomonadota</taxon>
        <taxon>Alphaproteobacteria</taxon>
        <taxon>Hyphomicrobiales</taxon>
        <taxon>Aurantimonadaceae</taxon>
        <taxon>Aureimonas</taxon>
    </lineage>
</organism>
<gene>
    <name evidence="13" type="ORF">NS226_06300</name>
</gene>
<dbReference type="Pfam" id="PF00005">
    <property type="entry name" value="ABC_tran"/>
    <property type="match status" value="1"/>
</dbReference>
<comment type="similarity">
    <text evidence="1">Belongs to the ABC transporter superfamily.</text>
</comment>
<evidence type="ECO:0000256" key="8">
    <source>
        <dbReference type="ARBA" id="ARBA00022967"/>
    </source>
</evidence>
<evidence type="ECO:0000256" key="9">
    <source>
        <dbReference type="ARBA" id="ARBA00023136"/>
    </source>
</evidence>
<dbReference type="SUPFAM" id="SSF50331">
    <property type="entry name" value="MOP-like"/>
    <property type="match status" value="1"/>
</dbReference>
<dbReference type="PROSITE" id="PS00211">
    <property type="entry name" value="ABC_TRANSPORTER_1"/>
    <property type="match status" value="1"/>
</dbReference>
<dbReference type="InterPro" id="IPR003439">
    <property type="entry name" value="ABC_transporter-like_ATP-bd"/>
</dbReference>
<dbReference type="InterPro" id="IPR005116">
    <property type="entry name" value="Transp-assoc_OB_typ1"/>
</dbReference>
<accession>A0A175R9V6</accession>
<name>A0A175R9V6_9HYPH</name>
<dbReference type="RefSeq" id="WP_058634262.1">
    <property type="nucleotide sequence ID" value="NZ_LDPZ01000013.1"/>
</dbReference>
<evidence type="ECO:0000259" key="12">
    <source>
        <dbReference type="PROSITE" id="PS51866"/>
    </source>
</evidence>
<dbReference type="Pfam" id="PF03459">
    <property type="entry name" value="TOBE"/>
    <property type="match status" value="1"/>
</dbReference>
<keyword evidence="4 10" id="KW-0500">Molybdenum</keyword>
<dbReference type="Proteomes" id="UP000078272">
    <property type="component" value="Unassembled WGS sequence"/>
</dbReference>
<feature type="domain" description="ABC transporter" evidence="11">
    <location>
        <begin position="1"/>
        <end position="233"/>
    </location>
</feature>
<dbReference type="PANTHER" id="PTHR43514:SF4">
    <property type="entry name" value="ABC TRANSPORTER I FAMILY MEMBER 10"/>
    <property type="match status" value="1"/>
</dbReference>
<dbReference type="InterPro" id="IPR004606">
    <property type="entry name" value="Mop_domain"/>
</dbReference>
<evidence type="ECO:0000256" key="3">
    <source>
        <dbReference type="ARBA" id="ARBA00022475"/>
    </source>
</evidence>
<evidence type="ECO:0000259" key="11">
    <source>
        <dbReference type="PROSITE" id="PS50893"/>
    </source>
</evidence>
<dbReference type="SMART" id="SM00382">
    <property type="entry name" value="AAA"/>
    <property type="match status" value="1"/>
</dbReference>